<keyword evidence="3" id="KW-1185">Reference proteome</keyword>
<proteinExistence type="predicted"/>
<gene>
    <name evidence="2" type="ORF">SG34_020160</name>
</gene>
<dbReference type="RefSeq" id="WP_044842842.1">
    <property type="nucleotide sequence ID" value="NZ_CP059733.1"/>
</dbReference>
<keyword evidence="1" id="KW-0812">Transmembrane</keyword>
<feature type="transmembrane region" description="Helical" evidence="1">
    <location>
        <begin position="72"/>
        <end position="90"/>
    </location>
</feature>
<reference evidence="2 3" key="2">
    <citation type="journal article" date="2022" name="Mar. Drugs">
        <title>Bioassay-Guided Fractionation Leads to the Detection of Cholic Acid Generated by the Rare Thalassomonas sp.</title>
        <authorList>
            <person name="Pheiffer F."/>
            <person name="Schneider Y.K."/>
            <person name="Hansen E.H."/>
            <person name="Andersen J.H."/>
            <person name="Isaksson J."/>
            <person name="Busche T."/>
            <person name="R C."/>
            <person name="Kalinowski J."/>
            <person name="Zyl L.V."/>
            <person name="Trindade M."/>
        </authorList>
    </citation>
    <scope>NUCLEOTIDE SEQUENCE [LARGE SCALE GENOMIC DNA]</scope>
    <source>
        <strain evidence="2 3">XOM25</strain>
    </source>
</reference>
<evidence type="ECO:0000313" key="2">
    <source>
        <dbReference type="EMBL" id="WDE03678.1"/>
    </source>
</evidence>
<evidence type="ECO:0000313" key="3">
    <source>
        <dbReference type="Proteomes" id="UP000032352"/>
    </source>
</evidence>
<keyword evidence="1" id="KW-0472">Membrane</keyword>
<sequence>MDTAIISGLVGGIVAVVIGSLITRSIRKSEIDGQLKYGIFLFILGCCSFAFVILAVFAFFNDADAWEKPSELYSIVGLFVGFGAISVYSFGEYFKVHGTFDPERIDFYTPWTGWKHEQWENLERVKFNSQASWFVLTFKSGKKIRLSNFLSGHGKVLELLKSKGYEF</sequence>
<dbReference type="KEGG" id="tvd:SG34_020160"/>
<reference evidence="2 3" key="1">
    <citation type="journal article" date="2015" name="Genome Announc.">
        <title>Draft Genome Sequences of Marine Isolates of Thalassomonas viridans and Thalassomonas actiniarum.</title>
        <authorList>
            <person name="Olonade I."/>
            <person name="van Zyl L.J."/>
            <person name="Trindade M."/>
        </authorList>
    </citation>
    <scope>NUCLEOTIDE SEQUENCE [LARGE SCALE GENOMIC DNA]</scope>
    <source>
        <strain evidence="2 3">XOM25</strain>
    </source>
</reference>
<feature type="transmembrane region" description="Helical" evidence="1">
    <location>
        <begin position="6"/>
        <end position="26"/>
    </location>
</feature>
<protein>
    <submittedName>
        <fullName evidence="2">Uncharacterized protein</fullName>
    </submittedName>
</protein>
<evidence type="ECO:0000256" key="1">
    <source>
        <dbReference type="SAM" id="Phobius"/>
    </source>
</evidence>
<dbReference type="EMBL" id="CP059733">
    <property type="protein sequence ID" value="WDE03678.1"/>
    <property type="molecule type" value="Genomic_DNA"/>
</dbReference>
<keyword evidence="1" id="KW-1133">Transmembrane helix</keyword>
<feature type="transmembrane region" description="Helical" evidence="1">
    <location>
        <begin position="38"/>
        <end position="60"/>
    </location>
</feature>
<dbReference type="AlphaFoldDB" id="A0AAE9YZ98"/>
<dbReference type="Proteomes" id="UP000032352">
    <property type="component" value="Chromosome"/>
</dbReference>
<organism evidence="2 3">
    <name type="scientific">Thalassomonas viridans</name>
    <dbReference type="NCBI Taxonomy" id="137584"/>
    <lineage>
        <taxon>Bacteria</taxon>
        <taxon>Pseudomonadati</taxon>
        <taxon>Pseudomonadota</taxon>
        <taxon>Gammaproteobacteria</taxon>
        <taxon>Alteromonadales</taxon>
        <taxon>Colwelliaceae</taxon>
        <taxon>Thalassomonas</taxon>
    </lineage>
</organism>
<name>A0AAE9YZ98_9GAMM</name>
<accession>A0AAE9YZ98</accession>